<gene>
    <name evidence="1" type="ORF">EJB19_05235</name>
</gene>
<dbReference type="EMBL" id="RWGX01000004">
    <property type="protein sequence ID" value="RVU87635.1"/>
    <property type="molecule type" value="Genomic_DNA"/>
</dbReference>
<name>A0AA94F4G1_9FLAO</name>
<sequence length="242" mass="28871">MDNNFFKITLILLFQFFISCSSNSLQKKGSWEDKGFEDFLTKKNILFKKKENGYLYSEKSKSLYDDYFADFLKYETKTKLEKNPYLKVNKVYVHYRTSNSVEFSVYSDEETFCLSDYDLDMDGKILSLPDENGIVKVIKPIVVSYFGDFEITNNIIKTRRHSRSPFNEWYDYVEGKISNDTIYLSKKYWGKAKNNYKFKKYWLAKTRKTNYKKIYQPTLKAEKFENSYGLTCFRVTGEFLVK</sequence>
<proteinExistence type="predicted"/>
<dbReference type="PROSITE" id="PS51257">
    <property type="entry name" value="PROKAR_LIPOPROTEIN"/>
    <property type="match status" value="1"/>
</dbReference>
<reference evidence="1" key="1">
    <citation type="submission" date="2018-12" db="EMBL/GenBank/DDBJ databases">
        <title>Draft genome sequence of Flaovobacterium columnare BGFS27 isolated from channel catfish in Alabama.</title>
        <authorList>
            <person name="Cai W."/>
            <person name="Arias C."/>
        </authorList>
    </citation>
    <scope>NUCLEOTIDE SEQUENCE [LARGE SCALE GENOMIC DNA]</scope>
    <source>
        <strain evidence="1">BGFS27</strain>
    </source>
</reference>
<evidence type="ECO:0000313" key="1">
    <source>
        <dbReference type="EMBL" id="RVU87635.1"/>
    </source>
</evidence>
<accession>A0AA94F4G1</accession>
<dbReference type="AlphaFoldDB" id="A0AA94F4G1"/>
<organism evidence="1">
    <name type="scientific">Flavobacterium columnare</name>
    <dbReference type="NCBI Taxonomy" id="996"/>
    <lineage>
        <taxon>Bacteria</taxon>
        <taxon>Pseudomonadati</taxon>
        <taxon>Bacteroidota</taxon>
        <taxon>Flavobacteriia</taxon>
        <taxon>Flavobacteriales</taxon>
        <taxon>Flavobacteriaceae</taxon>
        <taxon>Flavobacterium</taxon>
    </lineage>
</organism>
<comment type="caution">
    <text evidence="1">The sequence shown here is derived from an EMBL/GenBank/DDBJ whole genome shotgun (WGS) entry which is preliminary data.</text>
</comment>
<protein>
    <recommendedName>
        <fullName evidence="2">Lipoprotein</fullName>
    </recommendedName>
</protein>
<dbReference type="RefSeq" id="WP_127821872.1">
    <property type="nucleotide sequence ID" value="NZ_RWGX02000016.1"/>
</dbReference>
<evidence type="ECO:0008006" key="2">
    <source>
        <dbReference type="Google" id="ProtNLM"/>
    </source>
</evidence>